<keyword evidence="1" id="KW-0001">2Fe-2S</keyword>
<keyword evidence="7" id="KW-1185">Reference proteome</keyword>
<evidence type="ECO:0000259" key="5">
    <source>
        <dbReference type="PROSITE" id="PS51296"/>
    </source>
</evidence>
<dbReference type="GO" id="GO:0051537">
    <property type="term" value="F:2 iron, 2 sulfur cluster binding"/>
    <property type="evidence" value="ECO:0007669"/>
    <property type="project" value="UniProtKB-KW"/>
</dbReference>
<proteinExistence type="predicted"/>
<comment type="caution">
    <text evidence="6">The sequence shown here is derived from an EMBL/GenBank/DDBJ whole genome shotgun (WGS) entry which is preliminary data.</text>
</comment>
<keyword evidence="4" id="KW-0411">Iron-sulfur</keyword>
<dbReference type="PANTHER" id="PTHR40261:SF1">
    <property type="entry name" value="RIESKE DOMAIN-CONTAINING PROTEIN"/>
    <property type="match status" value="1"/>
</dbReference>
<dbReference type="PROSITE" id="PS51296">
    <property type="entry name" value="RIESKE"/>
    <property type="match status" value="1"/>
</dbReference>
<dbReference type="PANTHER" id="PTHR40261">
    <property type="match status" value="1"/>
</dbReference>
<evidence type="ECO:0000256" key="1">
    <source>
        <dbReference type="ARBA" id="ARBA00022714"/>
    </source>
</evidence>
<dbReference type="OrthoDB" id="9794779at2"/>
<evidence type="ECO:0000313" key="6">
    <source>
        <dbReference type="EMBL" id="MBB5204379.1"/>
    </source>
</evidence>
<reference evidence="6 7" key="1">
    <citation type="submission" date="2020-08" db="EMBL/GenBank/DDBJ databases">
        <title>Genomic Encyclopedia of Type Strains, Phase IV (KMG-IV): sequencing the most valuable type-strain genomes for metagenomic binning, comparative biology and taxonomic classification.</title>
        <authorList>
            <person name="Goeker M."/>
        </authorList>
    </citation>
    <scope>NUCLEOTIDE SEQUENCE [LARGE SCALE GENOMIC DNA]</scope>
    <source>
        <strain evidence="6 7">DSM 23958</strain>
    </source>
</reference>
<dbReference type="RefSeq" id="WP_138855936.1">
    <property type="nucleotide sequence ID" value="NZ_CP040709.1"/>
</dbReference>
<dbReference type="EMBL" id="JACHHO010000002">
    <property type="protein sequence ID" value="MBB5204379.1"/>
    <property type="molecule type" value="Genomic_DNA"/>
</dbReference>
<evidence type="ECO:0000256" key="2">
    <source>
        <dbReference type="ARBA" id="ARBA00022723"/>
    </source>
</evidence>
<dbReference type="InterPro" id="IPR017941">
    <property type="entry name" value="Rieske_2Fe-2S"/>
</dbReference>
<dbReference type="Proteomes" id="UP000554837">
    <property type="component" value="Unassembled WGS sequence"/>
</dbReference>
<dbReference type="GO" id="GO:0046872">
    <property type="term" value="F:metal ion binding"/>
    <property type="evidence" value="ECO:0007669"/>
    <property type="project" value="UniProtKB-KW"/>
</dbReference>
<protein>
    <submittedName>
        <fullName evidence="6">Nitrite reductase/ring-hydroxylating ferredoxin subunit</fullName>
    </submittedName>
</protein>
<dbReference type="InterPro" id="IPR036922">
    <property type="entry name" value="Rieske_2Fe-2S_sf"/>
</dbReference>
<dbReference type="Pfam" id="PF00355">
    <property type="entry name" value="Rieske"/>
    <property type="match status" value="1"/>
</dbReference>
<evidence type="ECO:0000256" key="3">
    <source>
        <dbReference type="ARBA" id="ARBA00023004"/>
    </source>
</evidence>
<evidence type="ECO:0000256" key="4">
    <source>
        <dbReference type="ARBA" id="ARBA00023014"/>
    </source>
</evidence>
<dbReference type="Gene3D" id="2.102.10.10">
    <property type="entry name" value="Rieske [2Fe-2S] iron-sulphur domain"/>
    <property type="match status" value="1"/>
</dbReference>
<keyword evidence="2" id="KW-0479">Metal-binding</keyword>
<accession>A0A840S7F5</accession>
<keyword evidence="3" id="KW-0408">Iron</keyword>
<feature type="domain" description="Rieske" evidence="5">
    <location>
        <begin position="6"/>
        <end position="112"/>
    </location>
</feature>
<organism evidence="6 7">
    <name type="scientific">Inhella inkyongensis</name>
    <dbReference type="NCBI Taxonomy" id="392593"/>
    <lineage>
        <taxon>Bacteria</taxon>
        <taxon>Pseudomonadati</taxon>
        <taxon>Pseudomonadota</taxon>
        <taxon>Betaproteobacteria</taxon>
        <taxon>Burkholderiales</taxon>
        <taxon>Sphaerotilaceae</taxon>
        <taxon>Inhella</taxon>
    </lineage>
</organism>
<dbReference type="SUPFAM" id="SSF50022">
    <property type="entry name" value="ISP domain"/>
    <property type="match status" value="1"/>
</dbReference>
<gene>
    <name evidence="6" type="ORF">HNQ51_001693</name>
</gene>
<name>A0A840S7F5_9BURK</name>
<evidence type="ECO:0000313" key="7">
    <source>
        <dbReference type="Proteomes" id="UP000554837"/>
    </source>
</evidence>
<dbReference type="AlphaFoldDB" id="A0A840S7F5"/>
<sequence>MAEAGLRVCRSEELLERGLGVQWELRYCGMEERAFALRIDGRVVAYLNRCAHVPTELDWQPNEFLDSERKYILCAVHGAVYSPATGACVMGRCGRAGLIPVAVAEVDGEVHWYPSAHIQPLPEAPSSAPELAPAP</sequence>